<proteinExistence type="inferred from homology"/>
<evidence type="ECO:0000256" key="3">
    <source>
        <dbReference type="ARBA" id="ARBA00012663"/>
    </source>
</evidence>
<dbReference type="PRINTS" id="PR00738">
    <property type="entry name" value="GLHYDRLASE20"/>
</dbReference>
<keyword evidence="9" id="KW-1015">Disulfide bond</keyword>
<dbReference type="EC" id="3.2.1.52" evidence="3"/>
<dbReference type="InterPro" id="IPR015883">
    <property type="entry name" value="Glyco_hydro_20_cat"/>
</dbReference>
<keyword evidence="5" id="KW-0378">Hydrolase</keyword>
<dbReference type="PANTHER" id="PTHR22600:SF21">
    <property type="entry name" value="BETA-HEXOSAMINIDASE A"/>
    <property type="match status" value="1"/>
</dbReference>
<evidence type="ECO:0000256" key="8">
    <source>
        <dbReference type="PIRSR" id="PIRSR001093-1"/>
    </source>
</evidence>
<reference evidence="12" key="1">
    <citation type="submission" date="2016-01" db="EMBL/GenBank/DDBJ databases">
        <title>Reference transcriptome for the parasite Schistocephalus solidus: insights into the molecular evolution of parasitism.</title>
        <authorList>
            <person name="Hebert F.O."/>
            <person name="Grambauer S."/>
            <person name="Barber I."/>
            <person name="Landry C.R."/>
            <person name="Aubin-Horth N."/>
        </authorList>
    </citation>
    <scope>NUCLEOTIDE SEQUENCE</scope>
</reference>
<sequence length="550" mass="62863">GVMTTERETFVYAHNRMHPHLNRRDTHSVKMNWPLSAIFVLLLLSTSKGLIPKPLKLEFLDEAVNIPVTFTWKTNVPNCFILNEAIKRFHWGLRLRHPLSKASYTHVSQLTTMAISVMNGCDERTEAAMPDETMKEEYALETSNGSIHINAPEVWGAMHALNTVLQLTFSSTTYQLFLKGVKIEDSPRFPFRSFLIDTSRHYISTQKIRDFLEAMAFVKMNIFHWHIVDDHSFPFESSTYPDLSGKGAYDPSAAVYTIDDVKGIIEFARLHGIRVMSEFDTPGHTQSWGKGYPHVLTECFEDGKPTGKFGPVDPSKNSTYDFMGVLFSEVTKTFPENYLHLGGDEVDFTCWQSNPNLTAFMEQMHFGKDYKKLESYYIARLMSNIQSLPGAEKKVRPVVWQEVFDNSPDISRDVTVHVWIRTDWDGELRRITAAGHEAIFSACWYLNIIGYGEDWPQYYTCDPGNFAGNEKQRALLKGGGATMWSEYVDDTNLISRSWPRGAAVAERLWSPASADNVIEFRPRLEDIRCRYRQRGIEAEPAVGPGYCFVY</sequence>
<evidence type="ECO:0000259" key="11">
    <source>
        <dbReference type="Pfam" id="PF14845"/>
    </source>
</evidence>
<dbReference type="GO" id="GO:0004563">
    <property type="term" value="F:beta-N-acetylhexosaminidase activity"/>
    <property type="evidence" value="ECO:0007669"/>
    <property type="project" value="UniProtKB-EC"/>
</dbReference>
<evidence type="ECO:0000256" key="7">
    <source>
        <dbReference type="ARBA" id="ARBA00023295"/>
    </source>
</evidence>
<feature type="disulfide bond" evidence="9">
    <location>
        <begin position="529"/>
        <end position="547"/>
    </location>
</feature>
<dbReference type="GO" id="GO:0006689">
    <property type="term" value="P:ganglioside catabolic process"/>
    <property type="evidence" value="ECO:0007669"/>
    <property type="project" value="TreeGrafter"/>
</dbReference>
<keyword evidence="6" id="KW-0325">Glycoprotein</keyword>
<feature type="domain" description="Glycoside hydrolase family 20 catalytic" evidence="10">
    <location>
        <begin position="189"/>
        <end position="511"/>
    </location>
</feature>
<feature type="disulfide bond" evidence="9">
    <location>
        <begin position="299"/>
        <end position="350"/>
    </location>
</feature>
<comment type="catalytic activity">
    <reaction evidence="1">
        <text>Hydrolysis of terminal non-reducing N-acetyl-D-hexosamine residues in N-acetyl-beta-D-hexosaminides.</text>
        <dbReference type="EC" id="3.2.1.52"/>
    </reaction>
</comment>
<dbReference type="CDD" id="cd06562">
    <property type="entry name" value="GH20_HexA_HexB-like"/>
    <property type="match status" value="1"/>
</dbReference>
<evidence type="ECO:0000313" key="12">
    <source>
        <dbReference type="EMBL" id="JAP42168.1"/>
    </source>
</evidence>
<dbReference type="GO" id="GO:0016020">
    <property type="term" value="C:membrane"/>
    <property type="evidence" value="ECO:0007669"/>
    <property type="project" value="TreeGrafter"/>
</dbReference>
<keyword evidence="7" id="KW-0326">Glycosidase</keyword>
<dbReference type="SUPFAM" id="SSF55545">
    <property type="entry name" value="beta-N-acetylhexosaminidase-like domain"/>
    <property type="match status" value="1"/>
</dbReference>
<dbReference type="Gene3D" id="3.30.379.10">
    <property type="entry name" value="Chitobiase/beta-hexosaminidase domain 2-like"/>
    <property type="match status" value="1"/>
</dbReference>
<dbReference type="Pfam" id="PF00728">
    <property type="entry name" value="Glyco_hydro_20"/>
    <property type="match status" value="1"/>
</dbReference>
<dbReference type="GO" id="GO:0005975">
    <property type="term" value="P:carbohydrate metabolic process"/>
    <property type="evidence" value="ECO:0007669"/>
    <property type="project" value="InterPro"/>
</dbReference>
<gene>
    <name evidence="12" type="primary">HEXA</name>
    <name evidence="12" type="ORF">TR89846</name>
</gene>
<dbReference type="PANTHER" id="PTHR22600">
    <property type="entry name" value="BETA-HEXOSAMINIDASE"/>
    <property type="match status" value="1"/>
</dbReference>
<dbReference type="SUPFAM" id="SSF51445">
    <property type="entry name" value="(Trans)glycosidases"/>
    <property type="match status" value="1"/>
</dbReference>
<evidence type="ECO:0000256" key="2">
    <source>
        <dbReference type="ARBA" id="ARBA00006285"/>
    </source>
</evidence>
<evidence type="ECO:0000256" key="9">
    <source>
        <dbReference type="PIRSR" id="PIRSR001093-2"/>
    </source>
</evidence>
<evidence type="ECO:0000256" key="1">
    <source>
        <dbReference type="ARBA" id="ARBA00001231"/>
    </source>
</evidence>
<feature type="active site" description="Proton donor" evidence="8">
    <location>
        <position position="345"/>
    </location>
</feature>
<feature type="non-terminal residue" evidence="12">
    <location>
        <position position="1"/>
    </location>
</feature>
<dbReference type="InterPro" id="IPR017853">
    <property type="entry name" value="GH"/>
</dbReference>
<dbReference type="FunFam" id="3.20.20.80:FF:000063">
    <property type="entry name" value="Beta-hexosaminidase"/>
    <property type="match status" value="1"/>
</dbReference>
<evidence type="ECO:0000256" key="6">
    <source>
        <dbReference type="ARBA" id="ARBA00023180"/>
    </source>
</evidence>
<dbReference type="AlphaFoldDB" id="A0A0X3NRA8"/>
<keyword evidence="4" id="KW-0732">Signal</keyword>
<dbReference type="InterPro" id="IPR025705">
    <property type="entry name" value="Beta_hexosaminidase_sua/sub"/>
</dbReference>
<name>A0A0X3NRA8_SCHSO</name>
<evidence type="ECO:0000259" key="10">
    <source>
        <dbReference type="Pfam" id="PF00728"/>
    </source>
</evidence>
<evidence type="ECO:0000256" key="4">
    <source>
        <dbReference type="ARBA" id="ARBA00022729"/>
    </source>
</evidence>
<dbReference type="GO" id="GO:0030203">
    <property type="term" value="P:glycosaminoglycan metabolic process"/>
    <property type="evidence" value="ECO:0007669"/>
    <property type="project" value="TreeGrafter"/>
</dbReference>
<dbReference type="Gene3D" id="3.20.20.80">
    <property type="entry name" value="Glycosidases"/>
    <property type="match status" value="1"/>
</dbReference>
<dbReference type="GO" id="GO:0005764">
    <property type="term" value="C:lysosome"/>
    <property type="evidence" value="ECO:0007669"/>
    <property type="project" value="TreeGrafter"/>
</dbReference>
<dbReference type="Pfam" id="PF14845">
    <property type="entry name" value="Glycohydro_20b2"/>
    <property type="match status" value="1"/>
</dbReference>
<feature type="domain" description="Beta-hexosaminidase eukaryotic type N-terminal" evidence="11">
    <location>
        <begin position="85"/>
        <end position="167"/>
    </location>
</feature>
<dbReference type="InterPro" id="IPR029018">
    <property type="entry name" value="Hex-like_dom2"/>
</dbReference>
<protein>
    <recommendedName>
        <fullName evidence="3">beta-N-acetylhexosaminidase</fullName>
        <ecNumber evidence="3">3.2.1.52</ecNumber>
    </recommendedName>
</protein>
<dbReference type="PIRSF" id="PIRSF001093">
    <property type="entry name" value="B-hxosamndse_ab_euk"/>
    <property type="match status" value="1"/>
</dbReference>
<organism evidence="12">
    <name type="scientific">Schistocephalus solidus</name>
    <name type="common">Tapeworm</name>
    <dbReference type="NCBI Taxonomy" id="70667"/>
    <lineage>
        <taxon>Eukaryota</taxon>
        <taxon>Metazoa</taxon>
        <taxon>Spiralia</taxon>
        <taxon>Lophotrochozoa</taxon>
        <taxon>Platyhelminthes</taxon>
        <taxon>Cestoda</taxon>
        <taxon>Eucestoda</taxon>
        <taxon>Diphyllobothriidea</taxon>
        <taxon>Diphyllobothriidae</taxon>
        <taxon>Schistocephalus</taxon>
    </lineage>
</organism>
<feature type="disulfide bond" evidence="9">
    <location>
        <begin position="79"/>
        <end position="121"/>
    </location>
</feature>
<dbReference type="InterPro" id="IPR029019">
    <property type="entry name" value="HEX_eukaryotic_N"/>
</dbReference>
<comment type="similarity">
    <text evidence="2">Belongs to the glycosyl hydrolase 20 family.</text>
</comment>
<dbReference type="EMBL" id="GEEE01021057">
    <property type="protein sequence ID" value="JAP42168.1"/>
    <property type="molecule type" value="Transcribed_RNA"/>
</dbReference>
<accession>A0A0X3NRA8</accession>
<evidence type="ECO:0000256" key="5">
    <source>
        <dbReference type="ARBA" id="ARBA00022801"/>
    </source>
</evidence>